<comment type="caution">
    <text evidence="9">The sequence shown here is derived from an EMBL/GenBank/DDBJ whole genome shotgun (WGS) entry which is preliminary data.</text>
</comment>
<dbReference type="Gene3D" id="3.30.920.50">
    <property type="entry name" value="Beta-1,3-glucanase, C-terminal domain"/>
    <property type="match status" value="1"/>
</dbReference>
<dbReference type="SUPFAM" id="SSF49303">
    <property type="entry name" value="beta-Galactosidase/glucuronidase domain"/>
    <property type="match status" value="1"/>
</dbReference>
<dbReference type="InterPro" id="IPR006103">
    <property type="entry name" value="Glyco_hydro_2_cat"/>
</dbReference>
<dbReference type="PANTHER" id="PTHR42732">
    <property type="entry name" value="BETA-GALACTOSIDASE"/>
    <property type="match status" value="1"/>
</dbReference>
<dbReference type="InterPro" id="IPR042517">
    <property type="entry name" value="Glyco_hydro_64_N_2"/>
</dbReference>
<protein>
    <submittedName>
        <fullName evidence="9">Discoidin domain-containing protein</fullName>
    </submittedName>
</protein>
<sequence length="2776" mass="289432">MTLHACWDFVVSKCNLSTRNPDRIRKFSTLLSVLLALVGAGYANAQQVESTLPTSQRLTINLAAGIPQYIGNASSTSNAPQSNWWFENTNNSTAYSTQSFNESSDSSATWMQVGLPYDANIPRTFINQTSGGGQGSLTGNYNWYRLHFKVDPKYAGQRFLLKLEGSHAGVQVFINGTLLQGVSAVAADSQATHVVGFVPVVVDLTPYIVADGSTDNVIAIDVSRGAPWFETPNFSGAFRFGQAMAGLFRNVKLYVTNPVYIPPNVYSNQKTWGTYVGTVSEVPAAQGTATAASAVVDVQTNVVNESSTTQQVTLTTQIVDAKGNVVATATPVTQAVAPTTSANLPSSATAMFNQQITVNTPTLWYPNNANCGTPPVSCGSPYLYKVYHIVSVNGVVVDSTQDTLGIRTITWDSNFPYFNGHAVYLWGGSGRYDYPGLGSSVPDEQVWRDMAQLAAQGGNVYRPGHSTSSEELVAAADAYGIMIDQPSGDGEGYWNASSDPTADDLQLKQELHRDMIIRDRSHPSVLDWERDNGGMNPTLADELGTIETTWDNINPRMSADRTYSPSYGFIDECDGAGCEAGNKQQNPNNPAFGAEYWDNMGTGRGLAYDYELAFAAPYLNDWQQGREANAFGMAQWYFAESPGEVSLWAEYQNQPNMSNFVRSLGYSSTDANRFPRLLYYIYQANWIPYTVQPVVHLAHHWNRAYEYTQGTPIQENAFSNCPGVRLLINGVPNDPVTGAVLQDQTPNPWNINSSSNLTQNTTVMPAQVHWMVNWAPGTVTAECLDANGNPVSGVSDSRTTAGPEAQIVLTVVPDVIKPDGTSFQWTANGSDAAFVEAQVEDANGNLVPTAADNVTFTVSGPATYMGGTQQLVADPSWTTYYQDAFSQANSNVIPGVPYAFFHSPGDPELNFEGGLQKIALRSTFTPGTVTVTASAPGLQSGSVTLTSVAPPVTTQSEAPVIIVAPQPAQTTSGYPATFSVVASGSGTLTYQWSDVNGPIAGATSATYTTPATTAANNGDTYTVTIADSFGSVTSTPVTLSVDAPANVVITTQPVSQAVVVGDSATLSVAATGSPQITYQWYLVGSGAIAGATQATYTTPVFSGTQTASYYVFVTNDLGSVQSNNATVTVGAATPVSFTTQPTNAIVPVNEPVQFTATVAGSAPFTYQWQFTPAGGSATIVASGTQQTNTLAYTIPAVSAANVGAYTVTVNNAAGAPATSNAAQITLAPPGVNLALNMVATSSSTQNACTDGTTTPPYSGTDCLGPENAVDGNLSTRWGSATANAPPTPAVPGVDPSWLQVDLGSVQPFNTVVINWENAYATQYSIEYAVSNPDDPSSWQTATTNNAGAGGTETLNFPTVNARYVRLNGIQRATQYGYSVYEFQVYDVPQCGGDTERYTINQANPNLVTDNLTGITWTRTVATYTTPGSQFTGVTAQGYCAGINMRLPTQAEATSISGVNNSSCAFQGTWSTWTSTVDPDDSSKTAVVNFDGTSAYQVTNNYPGATLCASGSDAGGGAAPAITTQPASQTVTLGQPATFSVAATGLGTLSYQWSENGNPITGATQASYTVPATASTDNGSVFSVAVSDVFGATTSSIATLTVNQNTCTTVPSAPGGLTATANSASQVSLSWGASTAASGCTVSYTVYRSSTAGFTPSSANQITTTSGTSYSDTSVAAAATYYYIVEANDVAGASTASNTATATTPVSTCTSNCTSPDAIAISAGGPGAGYFAADEDFNGGNASGTNATININGVTNPAPQSVYQNQRFGNFTYTLPGLTPGANYVVRLHFDEFYWTQAGQRVFNVSINGTQVLTNFDIFAAAGGQDIAIVEQFAATANAQGQIVLQWVSVKDNAAVNGIEVQDATATNTPPNAPSNLTAITASSSQINLSWTGSATPGATYTVFRNGTAVSNGQTGTTYSDTGLTSSTTYSYTVEATDSAGTSLASNTATAITFDVDCVSGCGADALAISAGGPGAGDYVADEDFNGGGTSGTGSTINTSGVTNPAPQSVYQHQRSGNNFSYTLTGLTADASYTVRLHFDEFYWTQPGQRVFNVAINGTQVLSNFDIIATTGGQDIAVVEPFTATANAQGQIVLNFTTITDNAEINGIEVIAPPPASASSLTATAVSASQINLSWTGSTAPGVVYDVFRSTTSGFTPSSDNQIATATSTSYSDTGLAVNTTYYYVVEASSTAGTSVPTPQASATTMAIPVAPTNLTATSASSSVVDLNWTASTTTGVTYTVICNGATVASGLAGTSFVDSSAAASTTYTCDVLAVDSAGTSPASNTAITTTPAVGGGSVTAPTIATAPTNQAVTVGQTATFSVAANGGSLAYQWYKNGNAIAGATSASYVTPGTTAADNASSFTVAVSNSAGSVTSAAATLSVNQSPTYTVTSGYIDTDLNNNTGGQWPDSQIYVEILGYDPTTGALSWVNYNGTVTPANVSDNTASNALTASNGQTYPNYAFTLAQANHQLMLPPLTSGRIYISEGSPLYMSVVAGANGAPNGYAGPNPQNNTDPNINVHYDWYEFNYSATSGIFINTTQVNQFGLPLLLDVWGSNETFHMQVGINESIANLDQEYINQVPAAFSNPAPTNLRILSPAETTFGAGQTNGTYFDSYIANAWTQYASNPLTITVNNRQFTGTASGSTLTFTEVNPAAANVGETFVVQQPSTQDILLCAGTMATGVPGSTAQQQDENAIQLQLENQICAATNRGVLTTTANWANASTYYQSSPANFYSWFWHQHSVGGLAYGFSYDDNNNQSTTIATPQPEHMALGIGW</sequence>
<dbReference type="EMBL" id="JADIKE010000022">
    <property type="protein sequence ID" value="MBM7124072.1"/>
    <property type="molecule type" value="Genomic_DNA"/>
</dbReference>
<evidence type="ECO:0000259" key="5">
    <source>
        <dbReference type="PROSITE" id="PS50022"/>
    </source>
</evidence>
<dbReference type="InterPro" id="IPR017853">
    <property type="entry name" value="GH"/>
</dbReference>
<dbReference type="Proteomes" id="UP001430149">
    <property type="component" value="Unassembled WGS sequence"/>
</dbReference>
<proteinExistence type="inferred from homology"/>
<dbReference type="Pfam" id="PF18565">
    <property type="entry name" value="Glyco_hydro2_C5"/>
    <property type="match status" value="1"/>
</dbReference>
<reference evidence="9" key="1">
    <citation type="submission" date="2020-10" db="EMBL/GenBank/DDBJ databases">
        <title>Phylogeny of dyella-like bacteria.</title>
        <authorList>
            <person name="Fu J."/>
        </authorList>
    </citation>
    <scope>NUCLEOTIDE SEQUENCE</scope>
    <source>
        <strain evidence="9">DHOC52</strain>
    </source>
</reference>
<evidence type="ECO:0000256" key="2">
    <source>
        <dbReference type="ARBA" id="ARBA00022737"/>
    </source>
</evidence>
<feature type="domain" description="GH64" evidence="8">
    <location>
        <begin position="2392"/>
        <end position="2776"/>
    </location>
</feature>
<dbReference type="InterPro" id="IPR006102">
    <property type="entry name" value="Ig-like_GH2"/>
</dbReference>
<comment type="similarity">
    <text evidence="1">Belongs to the glycosyl hydrolase 2 family.</text>
</comment>
<dbReference type="InterPro" id="IPR036116">
    <property type="entry name" value="FN3_sf"/>
</dbReference>
<evidence type="ECO:0000256" key="3">
    <source>
        <dbReference type="ARBA" id="ARBA00022801"/>
    </source>
</evidence>
<dbReference type="InterPro" id="IPR021720">
    <property type="entry name" value="Malectin_dom"/>
</dbReference>
<dbReference type="Gene3D" id="2.60.110.10">
    <property type="entry name" value="Thaumatin"/>
    <property type="match status" value="1"/>
</dbReference>
<dbReference type="Gene3D" id="3.20.20.80">
    <property type="entry name" value="Glycosidases"/>
    <property type="match status" value="1"/>
</dbReference>
<dbReference type="InterPro" id="IPR008979">
    <property type="entry name" value="Galactose-bd-like_sf"/>
</dbReference>
<evidence type="ECO:0000259" key="6">
    <source>
        <dbReference type="PROSITE" id="PS50835"/>
    </source>
</evidence>
<dbReference type="InterPro" id="IPR036156">
    <property type="entry name" value="Beta-gal/glucu_dom_sf"/>
</dbReference>
<dbReference type="Pfam" id="PF02836">
    <property type="entry name" value="Glyco_hydro_2_C"/>
    <property type="match status" value="1"/>
</dbReference>
<evidence type="ECO:0000259" key="7">
    <source>
        <dbReference type="PROSITE" id="PS50853"/>
    </source>
</evidence>
<evidence type="ECO:0000259" key="8">
    <source>
        <dbReference type="PROSITE" id="PS52006"/>
    </source>
</evidence>
<evidence type="ECO:0000313" key="10">
    <source>
        <dbReference type="Proteomes" id="UP001430149"/>
    </source>
</evidence>
<dbReference type="PROSITE" id="PS52006">
    <property type="entry name" value="GH64"/>
    <property type="match status" value="1"/>
</dbReference>
<gene>
    <name evidence="9" type="ORF">ISP19_01655</name>
</gene>
<dbReference type="InterPro" id="IPR013783">
    <property type="entry name" value="Ig-like_fold"/>
</dbReference>
<feature type="domain" description="Ig-like" evidence="6">
    <location>
        <begin position="2301"/>
        <end position="2381"/>
    </location>
</feature>
<dbReference type="SMART" id="SM00060">
    <property type="entry name" value="FN3"/>
    <property type="match status" value="4"/>
</dbReference>
<dbReference type="InterPro" id="IPR003961">
    <property type="entry name" value="FN3_dom"/>
</dbReference>
<feature type="domain" description="Fibronectin type-III" evidence="7">
    <location>
        <begin position="1872"/>
        <end position="1955"/>
    </location>
</feature>
<accession>A0ABS2JYJ0</accession>
<dbReference type="RefSeq" id="WP_204678989.1">
    <property type="nucleotide sequence ID" value="NZ_BSNR01000018.1"/>
</dbReference>
<keyword evidence="4" id="KW-0326">Glycosidase</keyword>
<organism evidence="9 10">
    <name type="scientific">Dyella flava</name>
    <dbReference type="NCBI Taxonomy" id="1920170"/>
    <lineage>
        <taxon>Bacteria</taxon>
        <taxon>Pseudomonadati</taxon>
        <taxon>Pseudomonadota</taxon>
        <taxon>Gammaproteobacteria</taxon>
        <taxon>Lysobacterales</taxon>
        <taxon>Rhodanobacteraceae</taxon>
        <taxon>Dyella</taxon>
    </lineage>
</organism>
<dbReference type="InterPro" id="IPR036179">
    <property type="entry name" value="Ig-like_dom_sf"/>
</dbReference>
<feature type="domain" description="Fibronectin type-III" evidence="7">
    <location>
        <begin position="2210"/>
        <end position="2293"/>
    </location>
</feature>
<dbReference type="PROSITE" id="PS50853">
    <property type="entry name" value="FN3"/>
    <property type="match status" value="4"/>
</dbReference>
<dbReference type="InterPro" id="IPR007110">
    <property type="entry name" value="Ig-like_dom"/>
</dbReference>
<keyword evidence="3" id="KW-0378">Hydrolase</keyword>
<dbReference type="Pfam" id="PF00703">
    <property type="entry name" value="Glyco_hydro_2"/>
    <property type="match status" value="1"/>
</dbReference>
<dbReference type="SUPFAM" id="SSF49785">
    <property type="entry name" value="Galactose-binding domain-like"/>
    <property type="match status" value="2"/>
</dbReference>
<feature type="domain" description="Fibronectin type-III" evidence="7">
    <location>
        <begin position="1612"/>
        <end position="1706"/>
    </location>
</feature>
<dbReference type="SUPFAM" id="SSF51445">
    <property type="entry name" value="(Trans)glycosidases"/>
    <property type="match status" value="1"/>
</dbReference>
<dbReference type="CDD" id="cd09214">
    <property type="entry name" value="GH64-like"/>
    <property type="match status" value="1"/>
</dbReference>
<dbReference type="InterPro" id="IPR037176">
    <property type="entry name" value="Osmotin/thaumatin-like_sf"/>
</dbReference>
<feature type="domain" description="Ig-like" evidence="6">
    <location>
        <begin position="1519"/>
        <end position="1600"/>
    </location>
</feature>
<dbReference type="InterPro" id="IPR040605">
    <property type="entry name" value="Glyco_hydro2_dom5"/>
</dbReference>
<dbReference type="InterPro" id="IPR051913">
    <property type="entry name" value="GH2_Domain-Containing"/>
</dbReference>
<dbReference type="Gene3D" id="2.60.120.260">
    <property type="entry name" value="Galactose-binding domain-like"/>
    <property type="match status" value="2"/>
</dbReference>
<dbReference type="Pfam" id="PF11721">
    <property type="entry name" value="Malectin"/>
    <property type="match status" value="2"/>
</dbReference>
<dbReference type="Gene3D" id="2.60.40.10">
    <property type="entry name" value="Immunoglobulins"/>
    <property type="match status" value="12"/>
</dbReference>
<dbReference type="Pfam" id="PF22633">
    <property type="entry name" value="F5_F8_type_C_2"/>
    <property type="match status" value="1"/>
</dbReference>
<dbReference type="Pfam" id="PF07679">
    <property type="entry name" value="I-set"/>
    <property type="match status" value="1"/>
</dbReference>
<feature type="domain" description="Ig-like" evidence="6">
    <location>
        <begin position="1044"/>
        <end position="1128"/>
    </location>
</feature>
<dbReference type="SUPFAM" id="SSF49265">
    <property type="entry name" value="Fibronectin type III"/>
    <property type="match status" value="3"/>
</dbReference>
<dbReference type="InterPro" id="IPR013098">
    <property type="entry name" value="Ig_I-set"/>
</dbReference>
<keyword evidence="10" id="KW-1185">Reference proteome</keyword>
<dbReference type="SUPFAM" id="SSF48726">
    <property type="entry name" value="Immunoglobulin"/>
    <property type="match status" value="5"/>
</dbReference>
<dbReference type="Pfam" id="PF16483">
    <property type="entry name" value="Glyco_hydro_64"/>
    <property type="match status" value="1"/>
</dbReference>
<dbReference type="PANTHER" id="PTHR42732:SF1">
    <property type="entry name" value="BETA-MANNOSIDASE"/>
    <property type="match status" value="1"/>
</dbReference>
<dbReference type="InterPro" id="IPR003599">
    <property type="entry name" value="Ig_sub"/>
</dbReference>
<dbReference type="CDD" id="cd00063">
    <property type="entry name" value="FN3"/>
    <property type="match status" value="4"/>
</dbReference>
<keyword evidence="2" id="KW-0677">Repeat</keyword>
<feature type="domain" description="Fibronectin type-III" evidence="7">
    <location>
        <begin position="2116"/>
        <end position="2207"/>
    </location>
</feature>
<dbReference type="PROSITE" id="PS50022">
    <property type="entry name" value="FA58C_3"/>
    <property type="match status" value="1"/>
</dbReference>
<dbReference type="Gene3D" id="2.60.120.430">
    <property type="entry name" value="Galactose-binding lectin"/>
    <property type="match status" value="2"/>
</dbReference>
<evidence type="ECO:0000256" key="1">
    <source>
        <dbReference type="ARBA" id="ARBA00007401"/>
    </source>
</evidence>
<dbReference type="InterPro" id="IPR032477">
    <property type="entry name" value="Glyco_hydro_64"/>
</dbReference>
<name>A0ABS2JYJ0_9GAMM</name>
<dbReference type="SMART" id="SM00409">
    <property type="entry name" value="IG"/>
    <property type="match status" value="5"/>
</dbReference>
<feature type="domain" description="F5/8 type C" evidence="5">
    <location>
        <begin position="1226"/>
        <end position="1387"/>
    </location>
</feature>
<dbReference type="InterPro" id="IPR000421">
    <property type="entry name" value="FA58C"/>
</dbReference>
<evidence type="ECO:0000256" key="4">
    <source>
        <dbReference type="ARBA" id="ARBA00023295"/>
    </source>
</evidence>
<dbReference type="PROSITE" id="PS50835">
    <property type="entry name" value="IG_LIKE"/>
    <property type="match status" value="3"/>
</dbReference>
<evidence type="ECO:0000313" key="9">
    <source>
        <dbReference type="EMBL" id="MBM7124072.1"/>
    </source>
</evidence>